<feature type="non-terminal residue" evidence="7">
    <location>
        <position position="268"/>
    </location>
</feature>
<reference evidence="7" key="1">
    <citation type="submission" date="2020-05" db="EMBL/GenBank/DDBJ databases">
        <title>Phylogenomic resolution of chytrid fungi.</title>
        <authorList>
            <person name="Stajich J.E."/>
            <person name="Amses K."/>
            <person name="Simmons R."/>
            <person name="Seto K."/>
            <person name="Myers J."/>
            <person name="Bonds A."/>
            <person name="Quandt C.A."/>
            <person name="Barry K."/>
            <person name="Liu P."/>
            <person name="Grigoriev I."/>
            <person name="Longcore J.E."/>
            <person name="James T.Y."/>
        </authorList>
    </citation>
    <scope>NUCLEOTIDE SEQUENCE</scope>
    <source>
        <strain evidence="7">JEL0318</strain>
    </source>
</reference>
<evidence type="ECO:0000313" key="7">
    <source>
        <dbReference type="EMBL" id="KAJ3028109.1"/>
    </source>
</evidence>
<evidence type="ECO:0000313" key="8">
    <source>
        <dbReference type="Proteomes" id="UP001212841"/>
    </source>
</evidence>
<evidence type="ECO:0000259" key="6">
    <source>
        <dbReference type="Pfam" id="PF00557"/>
    </source>
</evidence>
<name>A0AAD5WW00_9FUNG</name>
<dbReference type="GO" id="GO:0005739">
    <property type="term" value="C:mitochondrion"/>
    <property type="evidence" value="ECO:0007669"/>
    <property type="project" value="TreeGrafter"/>
</dbReference>
<proteinExistence type="inferred from homology"/>
<keyword evidence="8" id="KW-1185">Reference proteome</keyword>
<sequence>KVVSLRYHLDELRLFKSEAEVDVMKRAGEITGKAFVEMMRATKAGVTEHQIEASGEFSMKMQGARGMAYVPVVAGGKNAGVIHYVRNDMKLRDGDLVLVDAGAEYGHYVADVTRTWPVSGKFTPAQRKLYSAVLKAQKHCISLIKPSTTTLDTLHNESHSILKQELSTIFNRPVRDGEMQKLYPHHLGHWVGMDVHDTEGVMRGRRLEKGMCITVEPAVYVPDEERYPEEFRNIGIRIEDDVLVGDTGPVVLSESVPKEVEDVERVMA</sequence>
<organism evidence="7 8">
    <name type="scientific">Rhizophlyctis rosea</name>
    <dbReference type="NCBI Taxonomy" id="64517"/>
    <lineage>
        <taxon>Eukaryota</taxon>
        <taxon>Fungi</taxon>
        <taxon>Fungi incertae sedis</taxon>
        <taxon>Chytridiomycota</taxon>
        <taxon>Chytridiomycota incertae sedis</taxon>
        <taxon>Chytridiomycetes</taxon>
        <taxon>Rhizophlyctidales</taxon>
        <taxon>Rhizophlyctidaceae</taxon>
        <taxon>Rhizophlyctis</taxon>
    </lineage>
</organism>
<evidence type="ECO:0000256" key="4">
    <source>
        <dbReference type="ARBA" id="ARBA00022801"/>
    </source>
</evidence>
<feature type="domain" description="Peptidase M24" evidence="6">
    <location>
        <begin position="23"/>
        <end position="245"/>
    </location>
</feature>
<comment type="caution">
    <text evidence="7">The sequence shown here is derived from an EMBL/GenBank/DDBJ whole genome shotgun (WGS) entry which is preliminary data.</text>
</comment>
<dbReference type="InterPro" id="IPR052433">
    <property type="entry name" value="X-Pro_dipept-like"/>
</dbReference>
<dbReference type="GO" id="GO:0004177">
    <property type="term" value="F:aminopeptidase activity"/>
    <property type="evidence" value="ECO:0007669"/>
    <property type="project" value="TreeGrafter"/>
</dbReference>
<comment type="similarity">
    <text evidence="2">Belongs to the peptidase M24B family.</text>
</comment>
<dbReference type="InterPro" id="IPR036005">
    <property type="entry name" value="Creatinase/aminopeptidase-like"/>
</dbReference>
<dbReference type="Pfam" id="PF00557">
    <property type="entry name" value="Peptidase_M24"/>
    <property type="match status" value="1"/>
</dbReference>
<dbReference type="AlphaFoldDB" id="A0AAD5WW00"/>
<protein>
    <recommendedName>
        <fullName evidence="6">Peptidase M24 domain-containing protein</fullName>
    </recommendedName>
</protein>
<dbReference type="GO" id="GO:0006508">
    <property type="term" value="P:proteolysis"/>
    <property type="evidence" value="ECO:0007669"/>
    <property type="project" value="TreeGrafter"/>
</dbReference>
<dbReference type="EMBL" id="JADGJD010002825">
    <property type="protein sequence ID" value="KAJ3028109.1"/>
    <property type="molecule type" value="Genomic_DNA"/>
</dbReference>
<comment type="cofactor">
    <cofactor evidence="1">
        <name>Mn(2+)</name>
        <dbReference type="ChEBI" id="CHEBI:29035"/>
    </cofactor>
</comment>
<dbReference type="InterPro" id="IPR000994">
    <property type="entry name" value="Pept_M24"/>
</dbReference>
<keyword evidence="4" id="KW-0378">Hydrolase</keyword>
<dbReference type="SUPFAM" id="SSF55920">
    <property type="entry name" value="Creatinase/aminopeptidase"/>
    <property type="match status" value="1"/>
</dbReference>
<dbReference type="PANTHER" id="PTHR43226">
    <property type="entry name" value="XAA-PRO AMINOPEPTIDASE 3"/>
    <property type="match status" value="1"/>
</dbReference>
<dbReference type="PANTHER" id="PTHR43226:SF4">
    <property type="entry name" value="XAA-PRO AMINOPEPTIDASE 3"/>
    <property type="match status" value="1"/>
</dbReference>
<gene>
    <name evidence="7" type="ORF">HK097_006029</name>
</gene>
<evidence type="ECO:0000256" key="1">
    <source>
        <dbReference type="ARBA" id="ARBA00001936"/>
    </source>
</evidence>
<accession>A0AAD5WW00</accession>
<evidence type="ECO:0000256" key="5">
    <source>
        <dbReference type="ARBA" id="ARBA00023211"/>
    </source>
</evidence>
<keyword evidence="3" id="KW-0479">Metal-binding</keyword>
<dbReference type="Proteomes" id="UP001212841">
    <property type="component" value="Unassembled WGS sequence"/>
</dbReference>
<keyword evidence="5" id="KW-0464">Manganese</keyword>
<evidence type="ECO:0000256" key="3">
    <source>
        <dbReference type="ARBA" id="ARBA00022723"/>
    </source>
</evidence>
<dbReference type="Gene3D" id="3.90.230.10">
    <property type="entry name" value="Creatinase/methionine aminopeptidase superfamily"/>
    <property type="match status" value="1"/>
</dbReference>
<feature type="non-terminal residue" evidence="7">
    <location>
        <position position="1"/>
    </location>
</feature>
<evidence type="ECO:0000256" key="2">
    <source>
        <dbReference type="ARBA" id="ARBA00008766"/>
    </source>
</evidence>
<dbReference type="CDD" id="cd01087">
    <property type="entry name" value="Prolidase"/>
    <property type="match status" value="1"/>
</dbReference>
<dbReference type="GO" id="GO:0046872">
    <property type="term" value="F:metal ion binding"/>
    <property type="evidence" value="ECO:0007669"/>
    <property type="project" value="UniProtKB-KW"/>
</dbReference>